<sequence>MFVALPLEFIEVPVSDRVFQETTVKQKARWVTLSVAQDPATKHLLVLVGLTVELYATHAGEYGSRLLGRGFADYPVTLRADNECAVYFNPADEEDPRNGQILYLQGERDAAEWAQLLEQAPEPVALQGDAFRWMMHHQPLVIGRMVRDFIAQADQDPRFSKFA</sequence>
<evidence type="ECO:0000313" key="2">
    <source>
        <dbReference type="Proteomes" id="UP000664369"/>
    </source>
</evidence>
<proteinExistence type="predicted"/>
<organism evidence="1 2">
    <name type="scientific">Hymenobacter negativus</name>
    <dbReference type="NCBI Taxonomy" id="2795026"/>
    <lineage>
        <taxon>Bacteria</taxon>
        <taxon>Pseudomonadati</taxon>
        <taxon>Bacteroidota</taxon>
        <taxon>Cytophagia</taxon>
        <taxon>Cytophagales</taxon>
        <taxon>Hymenobacteraceae</taxon>
        <taxon>Hymenobacter</taxon>
    </lineage>
</organism>
<protein>
    <submittedName>
        <fullName evidence="1">Uncharacterized protein</fullName>
    </submittedName>
</protein>
<name>A0ABS3Q973_9BACT</name>
<reference evidence="1 2" key="1">
    <citation type="submission" date="2021-03" db="EMBL/GenBank/DDBJ databases">
        <authorList>
            <person name="Kim M.K."/>
        </authorList>
    </citation>
    <scope>NUCLEOTIDE SEQUENCE [LARGE SCALE GENOMIC DNA]</scope>
    <source>
        <strain evidence="1 2">BT442</strain>
    </source>
</reference>
<dbReference type="Proteomes" id="UP000664369">
    <property type="component" value="Unassembled WGS sequence"/>
</dbReference>
<gene>
    <name evidence="1" type="ORF">J4E00_00775</name>
</gene>
<dbReference type="EMBL" id="JAGETZ010000001">
    <property type="protein sequence ID" value="MBO2007563.1"/>
    <property type="molecule type" value="Genomic_DNA"/>
</dbReference>
<dbReference type="RefSeq" id="WP_208173101.1">
    <property type="nucleotide sequence ID" value="NZ_JAGETZ010000001.1"/>
</dbReference>
<comment type="caution">
    <text evidence="1">The sequence shown here is derived from an EMBL/GenBank/DDBJ whole genome shotgun (WGS) entry which is preliminary data.</text>
</comment>
<evidence type="ECO:0000313" key="1">
    <source>
        <dbReference type="EMBL" id="MBO2007563.1"/>
    </source>
</evidence>
<keyword evidence="2" id="KW-1185">Reference proteome</keyword>
<accession>A0ABS3Q973</accession>